<dbReference type="InterPro" id="IPR011006">
    <property type="entry name" value="CheY-like_superfamily"/>
</dbReference>
<dbReference type="Pfam" id="PF00512">
    <property type="entry name" value="HisKA"/>
    <property type="match status" value="1"/>
</dbReference>
<dbReference type="SUPFAM" id="SSF55874">
    <property type="entry name" value="ATPase domain of HSP90 chaperone/DNA topoisomerase II/histidine kinase"/>
    <property type="match status" value="1"/>
</dbReference>
<dbReference type="PANTHER" id="PTHR43547">
    <property type="entry name" value="TWO-COMPONENT HISTIDINE KINASE"/>
    <property type="match status" value="1"/>
</dbReference>
<evidence type="ECO:0000313" key="8">
    <source>
        <dbReference type="Proteomes" id="UP000322887"/>
    </source>
</evidence>
<dbReference type="EMBL" id="CP042910">
    <property type="protein sequence ID" value="QEG17572.1"/>
    <property type="molecule type" value="Genomic_DNA"/>
</dbReference>
<dbReference type="Pfam" id="PF00072">
    <property type="entry name" value="Response_reg"/>
    <property type="match status" value="1"/>
</dbReference>
<dbReference type="GeneID" id="98647964"/>
<feature type="modified residue" description="4-aspartylphosphate" evidence="4">
    <location>
        <position position="58"/>
    </location>
</feature>
<dbReference type="InterPro" id="IPR036890">
    <property type="entry name" value="HATPase_C_sf"/>
</dbReference>
<comment type="catalytic activity">
    <reaction evidence="1">
        <text>ATP + protein L-histidine = ADP + protein N-phospho-L-histidine.</text>
        <dbReference type="EC" id="2.7.13.3"/>
    </reaction>
</comment>
<dbReference type="GO" id="GO:0004673">
    <property type="term" value="F:protein histidine kinase activity"/>
    <property type="evidence" value="ECO:0007669"/>
    <property type="project" value="UniProtKB-EC"/>
</dbReference>
<dbReference type="InterPro" id="IPR004358">
    <property type="entry name" value="Sig_transdc_His_kin-like_C"/>
</dbReference>
<keyword evidence="7" id="KW-0808">Transferase</keyword>
<name>A0ABX5YPT6_9PLAN</name>
<evidence type="ECO:0000256" key="1">
    <source>
        <dbReference type="ARBA" id="ARBA00000085"/>
    </source>
</evidence>
<evidence type="ECO:0000259" key="6">
    <source>
        <dbReference type="PROSITE" id="PS50110"/>
    </source>
</evidence>
<dbReference type="InterPro" id="IPR003594">
    <property type="entry name" value="HATPase_dom"/>
</dbReference>
<organism evidence="7 8">
    <name type="scientific">Gimesia maris</name>
    <dbReference type="NCBI Taxonomy" id="122"/>
    <lineage>
        <taxon>Bacteria</taxon>
        <taxon>Pseudomonadati</taxon>
        <taxon>Planctomycetota</taxon>
        <taxon>Planctomycetia</taxon>
        <taxon>Planctomycetales</taxon>
        <taxon>Planctomycetaceae</taxon>
        <taxon>Gimesia</taxon>
    </lineage>
</organism>
<dbReference type="Proteomes" id="UP000322887">
    <property type="component" value="Chromosome"/>
</dbReference>
<dbReference type="PRINTS" id="PR00344">
    <property type="entry name" value="BCTRLSENSOR"/>
</dbReference>
<dbReference type="PROSITE" id="PS50110">
    <property type="entry name" value="RESPONSE_REGULATORY"/>
    <property type="match status" value="1"/>
</dbReference>
<evidence type="ECO:0000256" key="2">
    <source>
        <dbReference type="ARBA" id="ARBA00012438"/>
    </source>
</evidence>
<dbReference type="Gene3D" id="3.40.50.2300">
    <property type="match status" value="1"/>
</dbReference>
<dbReference type="CDD" id="cd00082">
    <property type="entry name" value="HisKA"/>
    <property type="match status" value="1"/>
</dbReference>
<reference evidence="7 8" key="1">
    <citation type="submission" date="2019-08" db="EMBL/GenBank/DDBJ databases">
        <title>Deep-cultivation of Planctomycetes and their phenomic and genomic characterization uncovers novel biology.</title>
        <authorList>
            <person name="Wiegand S."/>
            <person name="Jogler M."/>
            <person name="Boedeker C."/>
            <person name="Pinto D."/>
            <person name="Vollmers J."/>
            <person name="Rivas-Marin E."/>
            <person name="Kohn T."/>
            <person name="Peeters S.H."/>
            <person name="Heuer A."/>
            <person name="Rast P."/>
            <person name="Oberbeckmann S."/>
            <person name="Bunk B."/>
            <person name="Jeske O."/>
            <person name="Meyerdierks A."/>
            <person name="Storesund J.E."/>
            <person name="Kallscheuer N."/>
            <person name="Luecker S."/>
            <person name="Lage O.M."/>
            <person name="Pohl T."/>
            <person name="Merkel B.J."/>
            <person name="Hornburger P."/>
            <person name="Mueller R.-W."/>
            <person name="Bruemmer F."/>
            <person name="Labrenz M."/>
            <person name="Spormann A.M."/>
            <person name="Op den Camp H."/>
            <person name="Overmann J."/>
            <person name="Amann R."/>
            <person name="Jetten M.S.M."/>
            <person name="Mascher T."/>
            <person name="Medema M.H."/>
            <person name="Devos D.P."/>
            <person name="Kaster A.-K."/>
            <person name="Ovreas L."/>
            <person name="Rohde M."/>
            <person name="Galperin M.Y."/>
            <person name="Jogler C."/>
        </authorList>
    </citation>
    <scope>NUCLEOTIDE SEQUENCE [LARGE SCALE GENOMIC DNA]</scope>
    <source>
        <strain evidence="7 8">DSM 8797</strain>
    </source>
</reference>
<dbReference type="InterPro" id="IPR003661">
    <property type="entry name" value="HisK_dim/P_dom"/>
</dbReference>
<proteinExistence type="predicted"/>
<dbReference type="EC" id="2.7.13.3" evidence="2"/>
<protein>
    <recommendedName>
        <fullName evidence="2">histidine kinase</fullName>
        <ecNumber evidence="2">2.7.13.3</ecNumber>
    </recommendedName>
</protein>
<feature type="domain" description="Histidine kinase" evidence="5">
    <location>
        <begin position="174"/>
        <end position="395"/>
    </location>
</feature>
<dbReference type="Pfam" id="PF02518">
    <property type="entry name" value="HATPase_c"/>
    <property type="match status" value="1"/>
</dbReference>
<dbReference type="SMART" id="SM00448">
    <property type="entry name" value="REC"/>
    <property type="match status" value="1"/>
</dbReference>
<dbReference type="PROSITE" id="PS50109">
    <property type="entry name" value="HIS_KIN"/>
    <property type="match status" value="1"/>
</dbReference>
<dbReference type="RefSeq" id="WP_002645278.1">
    <property type="nucleotide sequence ID" value="NZ_CP042910.1"/>
</dbReference>
<feature type="domain" description="Response regulatory" evidence="6">
    <location>
        <begin position="7"/>
        <end position="123"/>
    </location>
</feature>
<dbReference type="InterPro" id="IPR036097">
    <property type="entry name" value="HisK_dim/P_sf"/>
</dbReference>
<evidence type="ECO:0000256" key="4">
    <source>
        <dbReference type="PROSITE-ProRule" id="PRU00169"/>
    </source>
</evidence>
<keyword evidence="8" id="KW-1185">Reference proteome</keyword>
<accession>A0ABX5YPT6</accession>
<dbReference type="SUPFAM" id="SSF47384">
    <property type="entry name" value="Homodimeric domain of signal transducing histidine kinase"/>
    <property type="match status" value="1"/>
</dbReference>
<gene>
    <name evidence="7" type="primary">pleC</name>
    <name evidence="7" type="ORF">GmarT_34540</name>
</gene>
<sequence length="529" mass="59689">MNKAILRVLLIEDDPVDHQLIKLSLSKSASAFELVWAQTLESGLLKFGENTFDVVLTDLSLPDSFGLETVKKIRDYNRDVPIVVLTTLNDNDVRLIALSVGAQDYFLKDEASPHMLERAIRHAIQRQESVVENQRLLTEVETSRELLLKQKVLLKKKNRRLRKLNQTAHRFVDNVSHEFRTPLTVIKDYVSLVREGLVGEINKEQGQMLDIASIRTDELNNMVDDMLDVSKLEAGLLGAWRRPCQLPDIIECVCSPLTKKAAVKGIHFEADADPGLPAIYCDSEKVGRVIVNLVTNAMKFCGNPGSVRLWTEERAEQGEIIIGVSDNGPGIDEEGLAEIFQRFKQLKTQLDSSTKGFGLGLNIAKELVDLNFGEMSVESQVGTGTTFSFSVPLNNPSSVMTSYLDRTQRLTSSESVVALVFARIDEETADTDKEDMDAFFNFLLRTNDLLFRTGSCEWLFVLSIPCLELSEFVTRLENEWEKTNRNRPFGPLPDYQLNIEGKWKINADSEEIHRHFCRITQQPTVSTSH</sequence>
<evidence type="ECO:0000259" key="5">
    <source>
        <dbReference type="PROSITE" id="PS50109"/>
    </source>
</evidence>
<dbReference type="SMART" id="SM00387">
    <property type="entry name" value="HATPase_c"/>
    <property type="match status" value="1"/>
</dbReference>
<evidence type="ECO:0000256" key="3">
    <source>
        <dbReference type="ARBA" id="ARBA00022553"/>
    </source>
</evidence>
<evidence type="ECO:0000313" key="7">
    <source>
        <dbReference type="EMBL" id="QEG17572.1"/>
    </source>
</evidence>
<dbReference type="InterPro" id="IPR001789">
    <property type="entry name" value="Sig_transdc_resp-reg_receiver"/>
</dbReference>
<keyword evidence="3 4" id="KW-0597">Phosphoprotein</keyword>
<dbReference type="SUPFAM" id="SSF52172">
    <property type="entry name" value="CheY-like"/>
    <property type="match status" value="1"/>
</dbReference>
<dbReference type="SMART" id="SM00388">
    <property type="entry name" value="HisKA"/>
    <property type="match status" value="1"/>
</dbReference>
<dbReference type="InterPro" id="IPR005467">
    <property type="entry name" value="His_kinase_dom"/>
</dbReference>
<dbReference type="PANTHER" id="PTHR43547:SF2">
    <property type="entry name" value="HYBRID SIGNAL TRANSDUCTION HISTIDINE KINASE C"/>
    <property type="match status" value="1"/>
</dbReference>
<dbReference type="Gene3D" id="3.30.565.10">
    <property type="entry name" value="Histidine kinase-like ATPase, C-terminal domain"/>
    <property type="match status" value="1"/>
</dbReference>
<dbReference type="Gene3D" id="1.10.287.130">
    <property type="match status" value="1"/>
</dbReference>